<dbReference type="EMBL" id="QMDV01000001">
    <property type="protein sequence ID" value="RAU83640.1"/>
    <property type="molecule type" value="Genomic_DNA"/>
</dbReference>
<evidence type="ECO:0008006" key="4">
    <source>
        <dbReference type="Google" id="ProtNLM"/>
    </source>
</evidence>
<dbReference type="OrthoDB" id="973593at2"/>
<organism evidence="2 3">
    <name type="scientific">Pontibacter arcticus</name>
    <dbReference type="NCBI Taxonomy" id="2080288"/>
    <lineage>
        <taxon>Bacteria</taxon>
        <taxon>Pseudomonadati</taxon>
        <taxon>Bacteroidota</taxon>
        <taxon>Cytophagia</taxon>
        <taxon>Cytophagales</taxon>
        <taxon>Hymenobacteraceae</taxon>
        <taxon>Pontibacter</taxon>
    </lineage>
</organism>
<evidence type="ECO:0000313" key="3">
    <source>
        <dbReference type="Proteomes" id="UP000251692"/>
    </source>
</evidence>
<keyword evidence="3" id="KW-1185">Reference proteome</keyword>
<feature type="transmembrane region" description="Helical" evidence="1">
    <location>
        <begin position="120"/>
        <end position="142"/>
    </location>
</feature>
<comment type="caution">
    <text evidence="2">The sequence shown here is derived from an EMBL/GenBank/DDBJ whole genome shotgun (WGS) entry which is preliminary data.</text>
</comment>
<keyword evidence="1" id="KW-0812">Transmembrane</keyword>
<feature type="transmembrane region" description="Helical" evidence="1">
    <location>
        <begin position="389"/>
        <end position="407"/>
    </location>
</feature>
<protein>
    <recommendedName>
        <fullName evidence="4">Tetratricopeptide repeat-containing protein</fullName>
    </recommendedName>
</protein>
<dbReference type="RefSeq" id="WP_112303678.1">
    <property type="nucleotide sequence ID" value="NZ_QMDV01000001.1"/>
</dbReference>
<keyword evidence="1" id="KW-1133">Transmembrane helix</keyword>
<feature type="transmembrane region" description="Helical" evidence="1">
    <location>
        <begin position="16"/>
        <end position="37"/>
    </location>
</feature>
<proteinExistence type="predicted"/>
<feature type="transmembrane region" description="Helical" evidence="1">
    <location>
        <begin position="174"/>
        <end position="193"/>
    </location>
</feature>
<feature type="transmembrane region" description="Helical" evidence="1">
    <location>
        <begin position="94"/>
        <end position="114"/>
    </location>
</feature>
<keyword evidence="1" id="KW-0472">Membrane</keyword>
<gene>
    <name evidence="2" type="ORF">DP923_00760</name>
</gene>
<reference evidence="2 3" key="1">
    <citation type="submission" date="2018-06" db="EMBL/GenBank/DDBJ databases">
        <authorList>
            <person name="Liu Z.-W."/>
        </authorList>
    </citation>
    <scope>NUCLEOTIDE SEQUENCE [LARGE SCALE GENOMIC DNA]</scope>
    <source>
        <strain evidence="2 3">2b14</strain>
    </source>
</reference>
<dbReference type="Proteomes" id="UP000251692">
    <property type="component" value="Unassembled WGS sequence"/>
</dbReference>
<accession>A0A364RH25</accession>
<sequence length="1012" mass="115344">MNKIKFWQSWDTHTKYPYLFILGLSIAALLLGAYHYITGNDLAFAWDKISDLQVVPLPVHESTHLLETFTLTADGYLLLEQYDIAQPVFRTTPAAFMLGFLAICLAFYIATISAMKRSAYFGGMALLMLLLATFNMDALGVYGSETGQTMLVISIIVLAIASYGFQAFWVTTSLLWRVVAILGVEILLGLLIYTESEFPASLITLHLVNYSSIGFLVATVLFILWVAYENVNALLWINTQAKTAERRFSIWQFLLISFLYLLNLALLYLRHMGYVEFDIFYINGYVLLLLSAISGFWGMRQREAYYGGLFRFKPVGAVLYLVFATVAFLSIGYAYATANDSLTVMYHDVIVYTHLAFGFAFLLYVLVNFSRLLEERLQVYKVVYQPKSFSLFAFLIVGTVLTAILVMRTQYRVYFYAKAGYYNYLGDLYRASDNHMLAARFYEESDIYDPDNVKANYSLAGMHRAAQESNNEIIRLKNAVVKRPNPKLYIRLANLYDGKEFFFEKMYVLREGLAKFPESGELYNNMALLYAQTSITDSTDYYFDLAQQYSSNEDFVKSNRLAFYTKQAMLEPARELLQDSKGDYTTLRSNAALLRQLIGQQPDAKDAFVPDSLQQVEDFTLFYNQTIGTLNTADTTRLAAINAYIAEPDNQLFQESLIYLKGLVQHYNGQPKEARTVVENLALAASARSGYYYDALGIWMMEENNYRAAAAYFKQAKDRGNPQSYISEGYAHAMAHQPAKAVQALEEVGFTGNKPVIEVAQKLATVLRQNVSSILAIGADEDKVTFLLTYLPRLTFEEVNKLVDAVEDKDLKRRALVARIDYLINLRKWKTANDLLKEAGPQLQPEGELRSKLNVQQMKVWLETKNYDVLLSRMNNLHLTERDKRLTLYYRARVADLKGRTQEAATRYEQALKMLLYKEEVVLAAADFFSRYKPKEENAYNILLAGITYNAQSAELQKAYALESINQGLYSYADDALAVLKDLLPAAEYSTFSDKLLKQRQQSEARADDWQL</sequence>
<feature type="transmembrane region" description="Helical" evidence="1">
    <location>
        <begin position="317"/>
        <end position="337"/>
    </location>
</feature>
<feature type="transmembrane region" description="Helical" evidence="1">
    <location>
        <begin position="149"/>
        <end position="168"/>
    </location>
</feature>
<dbReference type="Gene3D" id="1.25.40.10">
    <property type="entry name" value="Tetratricopeptide repeat domain"/>
    <property type="match status" value="2"/>
</dbReference>
<dbReference type="SUPFAM" id="SSF48452">
    <property type="entry name" value="TPR-like"/>
    <property type="match status" value="2"/>
</dbReference>
<feature type="transmembrane region" description="Helical" evidence="1">
    <location>
        <begin position="205"/>
        <end position="228"/>
    </location>
</feature>
<feature type="transmembrane region" description="Helical" evidence="1">
    <location>
        <begin position="248"/>
        <end position="268"/>
    </location>
</feature>
<reference evidence="2 3" key="2">
    <citation type="submission" date="2018-07" db="EMBL/GenBank/DDBJ databases">
        <title>Pontibacter sp. 2b14 genomic sequence and assembly.</title>
        <authorList>
            <person name="Du Z.-J."/>
        </authorList>
    </citation>
    <scope>NUCLEOTIDE SEQUENCE [LARGE SCALE GENOMIC DNA]</scope>
    <source>
        <strain evidence="2 3">2b14</strain>
    </source>
</reference>
<dbReference type="InterPro" id="IPR011990">
    <property type="entry name" value="TPR-like_helical_dom_sf"/>
</dbReference>
<feature type="transmembrane region" description="Helical" evidence="1">
    <location>
        <begin position="349"/>
        <end position="369"/>
    </location>
</feature>
<evidence type="ECO:0000313" key="2">
    <source>
        <dbReference type="EMBL" id="RAU83640.1"/>
    </source>
</evidence>
<feature type="transmembrane region" description="Helical" evidence="1">
    <location>
        <begin position="280"/>
        <end position="297"/>
    </location>
</feature>
<name>A0A364RH25_9BACT</name>
<dbReference type="AlphaFoldDB" id="A0A364RH25"/>
<evidence type="ECO:0000256" key="1">
    <source>
        <dbReference type="SAM" id="Phobius"/>
    </source>
</evidence>